<feature type="region of interest" description="Disordered" evidence="1">
    <location>
        <begin position="188"/>
        <end position="320"/>
    </location>
</feature>
<proteinExistence type="predicted"/>
<evidence type="ECO:0000256" key="1">
    <source>
        <dbReference type="SAM" id="MobiDB-lite"/>
    </source>
</evidence>
<dbReference type="RefSeq" id="WP_210231809.1">
    <property type="nucleotide sequence ID" value="NZ_CP076022.1"/>
</dbReference>
<sequence>MARILVVSSSLFGANADLAALIRPVLAGLGAEYRLRGVKQLVLAGQMAPGARAIMARGDDLAWADGFIFSSPAHTGLLSAAMKAFIDEHHDAAETGAFIDKTFTAMATGAYLHAGQEHVVAELNAVAAIWGCVLVPPSGADAVINHLNGNPWGLSFTLHHGRVDNRAAAEQAVRSHLTRFVAVTDALAATRRAHPPGREPATSGGKNRKERKAVPSATHPLRATDVFVGPHETPRTPSRSSGSARSSGSSGPSSPPGGHSPTNPLRAADVFRGPQDSGAGSGVSGGGSGAGGGSSPGSGHSPTNPLRATDVFRGPYQSRH</sequence>
<evidence type="ECO:0000313" key="3">
    <source>
        <dbReference type="EMBL" id="QWC10511.1"/>
    </source>
</evidence>
<accession>A0A975M6U5</accession>
<dbReference type="AlphaFoldDB" id="A0A975M6U5"/>
<dbReference type="PANTHER" id="PTHR30546">
    <property type="entry name" value="FLAVODOXIN-RELATED PROTEIN WRBA-RELATED"/>
    <property type="match status" value="1"/>
</dbReference>
<dbReference type="Pfam" id="PF03358">
    <property type="entry name" value="FMN_red"/>
    <property type="match status" value="1"/>
</dbReference>
<keyword evidence="4" id="KW-1185">Reference proteome</keyword>
<name>A0A975M6U5_9MICC</name>
<dbReference type="GO" id="GO:0003955">
    <property type="term" value="F:NAD(P)H dehydrogenase (quinone) activity"/>
    <property type="evidence" value="ECO:0007669"/>
    <property type="project" value="TreeGrafter"/>
</dbReference>
<evidence type="ECO:0000313" key="4">
    <source>
        <dbReference type="Proteomes" id="UP000676885"/>
    </source>
</evidence>
<evidence type="ECO:0000259" key="2">
    <source>
        <dbReference type="Pfam" id="PF03358"/>
    </source>
</evidence>
<dbReference type="SUPFAM" id="SSF52218">
    <property type="entry name" value="Flavoproteins"/>
    <property type="match status" value="1"/>
</dbReference>
<feature type="compositionally biased region" description="Low complexity" evidence="1">
    <location>
        <begin position="235"/>
        <end position="262"/>
    </location>
</feature>
<reference evidence="3 4" key="1">
    <citation type="submission" date="2021-05" db="EMBL/GenBank/DDBJ databases">
        <title>Novel species in genus Arthrobacter.</title>
        <authorList>
            <person name="Zhang G."/>
        </authorList>
    </citation>
    <scope>NUCLEOTIDE SEQUENCE [LARGE SCALE GENOMIC DNA]</scope>
    <source>
        <strain evidence="4">zg-ZUI227</strain>
    </source>
</reference>
<dbReference type="KEGG" id="ajg:KKR91_02355"/>
<dbReference type="Proteomes" id="UP000676885">
    <property type="component" value="Chromosome"/>
</dbReference>
<feature type="compositionally biased region" description="Gly residues" evidence="1">
    <location>
        <begin position="279"/>
        <end position="296"/>
    </location>
</feature>
<dbReference type="InterPro" id="IPR029039">
    <property type="entry name" value="Flavoprotein-like_sf"/>
</dbReference>
<gene>
    <name evidence="3" type="ORF">KKR91_02355</name>
</gene>
<dbReference type="InterPro" id="IPR005025">
    <property type="entry name" value="FMN_Rdtase-like_dom"/>
</dbReference>
<feature type="domain" description="NADPH-dependent FMN reductase-like" evidence="2">
    <location>
        <begin position="3"/>
        <end position="137"/>
    </location>
</feature>
<dbReference type="GO" id="GO:0016020">
    <property type="term" value="C:membrane"/>
    <property type="evidence" value="ECO:0007669"/>
    <property type="project" value="TreeGrafter"/>
</dbReference>
<organism evidence="3 4">
    <name type="scientific">Arthrobacter jiangjiafuii</name>
    <dbReference type="NCBI Taxonomy" id="2817475"/>
    <lineage>
        <taxon>Bacteria</taxon>
        <taxon>Bacillati</taxon>
        <taxon>Actinomycetota</taxon>
        <taxon>Actinomycetes</taxon>
        <taxon>Micrococcales</taxon>
        <taxon>Micrococcaceae</taxon>
        <taxon>Arthrobacter</taxon>
    </lineage>
</organism>
<protein>
    <submittedName>
        <fullName evidence="3">Flavodoxin family protein</fullName>
    </submittedName>
</protein>
<dbReference type="Gene3D" id="3.40.50.360">
    <property type="match status" value="1"/>
</dbReference>
<dbReference type="EMBL" id="CP076022">
    <property type="protein sequence ID" value="QWC10511.1"/>
    <property type="molecule type" value="Genomic_DNA"/>
</dbReference>
<dbReference type="PANTHER" id="PTHR30546:SF23">
    <property type="entry name" value="FLAVOPROTEIN-LIKE PROTEIN YCP4-RELATED"/>
    <property type="match status" value="1"/>
</dbReference>